<dbReference type="InterPro" id="IPR050517">
    <property type="entry name" value="DDR_Repair_Kinase"/>
</dbReference>
<dbReference type="Gene3D" id="3.30.1010.10">
    <property type="entry name" value="Phosphatidylinositol 3-kinase Catalytic Subunit, Chain A, domain 4"/>
    <property type="match status" value="1"/>
</dbReference>
<keyword evidence="8" id="KW-0418">Kinase</keyword>
<dbReference type="InterPro" id="IPR036940">
    <property type="entry name" value="PI3/4_kinase_cat_sf"/>
</dbReference>
<dbReference type="PROSITE" id="PS50290">
    <property type="entry name" value="PI3_4_KINASE_3"/>
    <property type="match status" value="1"/>
</dbReference>
<dbReference type="Gene3D" id="1.10.1070.11">
    <property type="entry name" value="Phosphatidylinositol 3-/4-kinase, catalytic domain"/>
    <property type="match status" value="1"/>
</dbReference>
<dbReference type="SMART" id="SM01344">
    <property type="entry name" value="NUC194"/>
    <property type="match status" value="1"/>
</dbReference>
<dbReference type="PROSITE" id="PS00916">
    <property type="entry name" value="PI3_4_KINASE_2"/>
    <property type="match status" value="1"/>
</dbReference>
<dbReference type="Proteomes" id="UP001497623">
    <property type="component" value="Unassembled WGS sequence"/>
</dbReference>
<dbReference type="InterPro" id="IPR016024">
    <property type="entry name" value="ARM-type_fold"/>
</dbReference>
<feature type="domain" description="PI3K/PI4K catalytic" evidence="12">
    <location>
        <begin position="2143"/>
        <end position="2461"/>
    </location>
</feature>
<dbReference type="SUPFAM" id="SSF48371">
    <property type="entry name" value="ARM repeat"/>
    <property type="match status" value="1"/>
</dbReference>
<dbReference type="InterPro" id="IPR011009">
    <property type="entry name" value="Kinase-like_dom_sf"/>
</dbReference>
<sequence length="2530" mass="287483">MTHLAATHSRETVTAVTELMDDGKFSLGANLANALLDCLRKSSQVRVKHSKQVVEAFIHHWAGLSNHTVKSSIHRDVILVILSSLLLVDRNGTIKASLSINKSQPLLEFYINFLKDPHSDLQSKSEGLKLLPFFLEINEDLEKSICECLEVMSVNHFPLRSSEFPDGGSKDKLYKRALIDLLTAMELYPSNHFLNFISNLFCREEKHRYVWLLEDSLQKCIRSQSTARRIAILKHMYSHFSTEKVSKLYEHHRGMHIVMMPLVQHADNITLHRFLVDTIKTIMTHAALPVSGRSDQQLVVLVNKTAALSILEVMYCKLSKERVFSADSEIAKSFKSSDDTGKDMTKEVLRHAAKIAKGELRHDQTHRELRRECACSAYNTLVAAISCIQNDIKFFTNFLFTENTTKGEAMWETLIDCNIKHEFDIEVNFKPGSKKRFVSVRKNQKKAIFDAGGVNAGTVQYIASHYLSDSSLREDLSQFDFTSSVVLSRSQGEGSTKADSKSSIEDMVMEVFGSDDSIQLDRSDYNDHEIMANLTAVIRHMVETGIMSLPSKSDPTADLTPPQWITSLQTKLERAETPRNVKLFFLRLMTNSAVVFQPYAYSLLPAVLECVVDGTLGSNINYFLADVMVLVLGWGVAAQQKDSNLISRVLHHLCVHTPHIRADVFKYNVQLVRLVVEQWKKFIEVPYAVIYAMIEVKNGEKREVEAGLQLLGIMLANGLPPYTTDVTGHQERCEHLLHRLVGGNLASVYCAAAEVLGLCLKHSQMQNQEESLLVTTFSSLNEIINRKQDQGLTVIYYIHKHYPAIVERFAPRLLMLLPRLYGIFRCRVLECLVSHAQVMEDVFTNLKEKNLLDTLSRKEANTQLVALQMIKSVMTRLTAPQLLFFMDGVTTFSNHHAPSCRELMYDILVWTLDNYSNHGTPEGHQLEKQSRSVLLCAVKEEDMALRQTVLNYWIQDCQDLPLHERLVHILEKLYSSESESSFLQTASYILLEATRHSPDYQRPIYHQPLTECKFREMRVSTAWQARHASMVPLFAMTQSSQDSSSNITALISLTQGTEIGQEGLPQIQATQDNVFSMTQQPGSTYNWVTESTFDTSHADMEYEATHTKTQGAAGGLLFTVGVGGSRDMNAFKKPGIGRSKMKAPDEVDSANNRSDLIQSRLVRRRFVRNQDKEKEKLFHVRQEVKRVDLKQKLEVERHRRREAQVTMYRQYRVGELPDIQISHRAVIAPLQALAQGDSKMAHFLFVALVQGVVESLSLSAREEEEWKDNLHKSLVGILEKTSLSSAQLLSAVLQLMINNDFTANANTLAKVCVAGQVEALGILVLERKVLLDKKGTITQLPPRKKKRGDDIPLGDDINLKLSLAEMYKSLSMWEVVLGLVKTCLGDTESDTRCALEAQAANNPVLAFKHYREALQSEENSSAERQILSEWYSSCAAQLGQWGELEKYMHDNILNTENGAIDLTHIWHTDHFSEQALSWLVHSKLMQILEGKDGDGGLCAFIDNSLKDPAQRFYLESILPVQLAVLSLHQNNTPMTKAYLKQASSQSLQQLSQYSLLTPRPLITTLRNLQLLTEMQNYVNMETYLTGDDEFCHRYLSRAKRLSQNWQQQKPSQYDAPVFTQCLAQYRDLYSHLMMQQIRKYEEDEETTKFIGTCRRETQQAVVEVALNNSNHLLAFAHLKKLKAIESSVSSEFSTANFYFLMTSATILRAKVMPEKRLKYLIEAWAKYLGEVNNLDILENDPKVEIKYLSEESKLCLEICEALQGLDDEDINDNPYIDVLAKKFSGIKERQDMYHKLLGCSFEGLNKAVLLNQSLETKKEKEENSEIQNSSLAGIGVHMVLAAYCEECLDNWRDTIPKDEYSDCLVKSILQAMARGDREAHFRFPRCIALLEENPQLIDTFKRECESVPIWMFLLWVNHILIYMDKTPGSALLKLLERIALAYPQALVYPFGISRQNYNLKNNTELHSTLGKVEDMLSVNCSLAYKFISAMKLVVVPHVAAVDGIREIARKEKDKNKIEQKLGEIYERFFKPSVRGTKGTPDELGEAYLNLGTFRVKAKAMFDKAFGENLKNIKSISLDSIKSVLNQVYQELNKETAKSNQLKGYSKWLANFQGSNYSECLEIPGQYHGMTKPLLEYHINVSSFDERLLVMSSLRKPIRISIRGNDEKDHKYLVKWGEDLRTDQRMEQVFTLMNNVYSRSSVCGQASVRPFLETYQVVPLSKEVGILQWVEATTPLQQFMKDAADNPKCLDDAFKTYFSKGNWEISKKVGKADVVKHFEASVNKVPWDLMRCGLIKLSRNSQGFFYLRSAFAVTYATLCVSHWILGIGDRHSENSLVSMKTGRVIGIDFGHHFESSTQFLPVPELIPFRLTPQIVNVFQPLGYRGMLRETMVAALQALIDERHILMAAMEAFVKEPTDDWLDFVARQEGSDDEQKVETFSKERIKMLRAKLRGINPSYVIDWAISKNKNVIANKTVLSFMKSVVIGSSGDNFRADLPQYGLTPNQQVDALLDLATDPNILGRTWCGWKPFL</sequence>
<keyword evidence="9" id="KW-0067">ATP-binding</keyword>
<dbReference type="InterPro" id="IPR003152">
    <property type="entry name" value="FATC_dom"/>
</dbReference>
<evidence type="ECO:0000256" key="2">
    <source>
        <dbReference type="ARBA" id="ARBA00011031"/>
    </source>
</evidence>
<dbReference type="GO" id="GO:0006303">
    <property type="term" value="P:double-strand break repair via nonhomologous end joining"/>
    <property type="evidence" value="ECO:0007669"/>
    <property type="project" value="InterPro"/>
</dbReference>
<name>A0AAV2QQ47_MEGNR</name>
<keyword evidence="10" id="KW-0234">DNA repair</keyword>
<evidence type="ECO:0000256" key="10">
    <source>
        <dbReference type="ARBA" id="ARBA00023204"/>
    </source>
</evidence>
<dbReference type="InterPro" id="IPR018936">
    <property type="entry name" value="PI3/4_kinase_CS"/>
</dbReference>
<evidence type="ECO:0000256" key="1">
    <source>
        <dbReference type="ARBA" id="ARBA00004123"/>
    </source>
</evidence>
<evidence type="ECO:0000256" key="8">
    <source>
        <dbReference type="ARBA" id="ARBA00022777"/>
    </source>
</evidence>
<evidence type="ECO:0000256" key="5">
    <source>
        <dbReference type="ARBA" id="ARBA00022679"/>
    </source>
</evidence>
<dbReference type="Pfam" id="PF00454">
    <property type="entry name" value="PI3_PI4_kinase"/>
    <property type="match status" value="1"/>
</dbReference>
<dbReference type="SMART" id="SM00146">
    <property type="entry name" value="PI3Kc"/>
    <property type="match status" value="1"/>
</dbReference>
<proteinExistence type="inferred from homology"/>
<dbReference type="Pfam" id="PF20502">
    <property type="entry name" value="DNAPKcs_CC1-2"/>
    <property type="match status" value="1"/>
</dbReference>
<evidence type="ECO:0000313" key="14">
    <source>
        <dbReference type="EMBL" id="CAL4096451.1"/>
    </source>
</evidence>
<dbReference type="InterPro" id="IPR012582">
    <property type="entry name" value="DNAPKcs_CC3"/>
</dbReference>
<dbReference type="InterPro" id="IPR046803">
    <property type="entry name" value="DNAPKcs_CC1-2"/>
</dbReference>
<evidence type="ECO:0000259" key="12">
    <source>
        <dbReference type="PROSITE" id="PS50290"/>
    </source>
</evidence>
<dbReference type="PANTHER" id="PTHR11139">
    <property type="entry name" value="ATAXIA TELANGIECTASIA MUTATED ATM -RELATED"/>
    <property type="match status" value="1"/>
</dbReference>
<dbReference type="GO" id="GO:0000723">
    <property type="term" value="P:telomere maintenance"/>
    <property type="evidence" value="ECO:0007669"/>
    <property type="project" value="TreeGrafter"/>
</dbReference>
<keyword evidence="15" id="KW-1185">Reference proteome</keyword>
<reference evidence="14 15" key="1">
    <citation type="submission" date="2024-05" db="EMBL/GenBank/DDBJ databases">
        <authorList>
            <person name="Wallberg A."/>
        </authorList>
    </citation>
    <scope>NUCLEOTIDE SEQUENCE [LARGE SCALE GENOMIC DNA]</scope>
</reference>
<dbReference type="InterPro" id="IPR045581">
    <property type="entry name" value="DNAPKcs_CC5"/>
</dbReference>
<dbReference type="CDD" id="cd05172">
    <property type="entry name" value="PIKKc_DNA-PK"/>
    <property type="match status" value="1"/>
</dbReference>
<evidence type="ECO:0000256" key="6">
    <source>
        <dbReference type="ARBA" id="ARBA00022741"/>
    </source>
</evidence>
<dbReference type="Pfam" id="PF02260">
    <property type="entry name" value="FATC"/>
    <property type="match status" value="1"/>
</dbReference>
<gene>
    <name evidence="14" type="ORF">MNOR_LOCUS15756</name>
</gene>
<evidence type="ECO:0000256" key="3">
    <source>
        <dbReference type="ARBA" id="ARBA00012513"/>
    </source>
</evidence>
<feature type="non-terminal residue" evidence="14">
    <location>
        <position position="2530"/>
    </location>
</feature>
<comment type="subcellular location">
    <subcellularLocation>
        <location evidence="1">Nucleus</location>
    </subcellularLocation>
</comment>
<dbReference type="SMART" id="SM01343">
    <property type="entry name" value="FATC"/>
    <property type="match status" value="1"/>
</dbReference>
<dbReference type="Pfam" id="PF08163">
    <property type="entry name" value="DNAPKcs_CC3"/>
    <property type="match status" value="1"/>
</dbReference>
<evidence type="ECO:0000259" key="13">
    <source>
        <dbReference type="PROSITE" id="PS51190"/>
    </source>
</evidence>
<dbReference type="GO" id="GO:0005634">
    <property type="term" value="C:nucleus"/>
    <property type="evidence" value="ECO:0007669"/>
    <property type="project" value="UniProtKB-SubCell"/>
</dbReference>
<keyword evidence="5" id="KW-0808">Transferase</keyword>
<dbReference type="SUPFAM" id="SSF56112">
    <property type="entry name" value="Protein kinase-like (PK-like)"/>
    <property type="match status" value="1"/>
</dbReference>
<dbReference type="GO" id="GO:0004677">
    <property type="term" value="F:DNA-dependent protein kinase activity"/>
    <property type="evidence" value="ECO:0007669"/>
    <property type="project" value="InterPro"/>
</dbReference>
<keyword evidence="7" id="KW-0227">DNA damage</keyword>
<dbReference type="PROSITE" id="PS51190">
    <property type="entry name" value="FATC"/>
    <property type="match status" value="1"/>
</dbReference>
<protein>
    <recommendedName>
        <fullName evidence="3">non-specific serine/threonine protein kinase</fullName>
        <ecNumber evidence="3">2.7.11.1</ecNumber>
    </recommendedName>
</protein>
<keyword evidence="4" id="KW-0723">Serine/threonine-protein kinase</keyword>
<evidence type="ECO:0000256" key="4">
    <source>
        <dbReference type="ARBA" id="ARBA00022527"/>
    </source>
</evidence>
<dbReference type="EC" id="2.7.11.1" evidence="3"/>
<dbReference type="InterPro" id="IPR000403">
    <property type="entry name" value="PI3/4_kinase_cat_dom"/>
</dbReference>
<accession>A0AAV2QQ47</accession>
<keyword evidence="11" id="KW-0539">Nucleus</keyword>
<organism evidence="14 15">
    <name type="scientific">Meganyctiphanes norvegica</name>
    <name type="common">Northern krill</name>
    <name type="synonym">Thysanopoda norvegica</name>
    <dbReference type="NCBI Taxonomy" id="48144"/>
    <lineage>
        <taxon>Eukaryota</taxon>
        <taxon>Metazoa</taxon>
        <taxon>Ecdysozoa</taxon>
        <taxon>Arthropoda</taxon>
        <taxon>Crustacea</taxon>
        <taxon>Multicrustacea</taxon>
        <taxon>Malacostraca</taxon>
        <taxon>Eumalacostraca</taxon>
        <taxon>Eucarida</taxon>
        <taxon>Euphausiacea</taxon>
        <taxon>Euphausiidae</taxon>
        <taxon>Meganyctiphanes</taxon>
    </lineage>
</organism>
<evidence type="ECO:0000256" key="9">
    <source>
        <dbReference type="ARBA" id="ARBA00022840"/>
    </source>
</evidence>
<keyword evidence="6" id="KW-0547">Nucleotide-binding</keyword>
<comment type="caution">
    <text evidence="14">The sequence shown here is derived from an EMBL/GenBank/DDBJ whole genome shotgun (WGS) entry which is preliminary data.</text>
</comment>
<evidence type="ECO:0000256" key="7">
    <source>
        <dbReference type="ARBA" id="ARBA00022763"/>
    </source>
</evidence>
<dbReference type="Pfam" id="PF19704">
    <property type="entry name" value="DNAPKcs_CC5"/>
    <property type="match status" value="1"/>
</dbReference>
<dbReference type="EMBL" id="CAXKWB010010007">
    <property type="protein sequence ID" value="CAL4096451.1"/>
    <property type="molecule type" value="Genomic_DNA"/>
</dbReference>
<comment type="similarity">
    <text evidence="2">Belongs to the PI3/PI4-kinase family.</text>
</comment>
<dbReference type="InterPro" id="IPR037706">
    <property type="entry name" value="DNA-PK_dom"/>
</dbReference>
<evidence type="ECO:0000313" key="15">
    <source>
        <dbReference type="Proteomes" id="UP001497623"/>
    </source>
</evidence>
<feature type="domain" description="FATC" evidence="13">
    <location>
        <begin position="2498"/>
        <end position="2530"/>
    </location>
</feature>
<evidence type="ECO:0000256" key="11">
    <source>
        <dbReference type="ARBA" id="ARBA00023242"/>
    </source>
</evidence>
<dbReference type="PANTHER" id="PTHR11139:SF68">
    <property type="entry name" value="DNA-DEPENDENT PROTEIN KINASE CATALYTIC SUBUNIT"/>
    <property type="match status" value="1"/>
</dbReference>
<dbReference type="GO" id="GO:0005524">
    <property type="term" value="F:ATP binding"/>
    <property type="evidence" value="ECO:0007669"/>
    <property type="project" value="UniProtKB-KW"/>
</dbReference>